<sequence length="223" mass="25052">LSILLHRVPVCAMCSVQSQVSTLGVFQFARVQMFQVAMTTFSIDDFLQNTRGHLNPAVTLALSCLGRFPWKKVPVYMLAQYLGSFVASALVYFVYYGALNNFDGGNRLVEGEKATAGIWSTYPQSYVSTYNALGDQKSNNTYFCGSRYRGYNWFWVPIVGPLLGAVLGAFLYQLCIGFHWPIEDTRETKYHYNGPLNADEEKPGIVCRTVNDQPIQVEPNVKL</sequence>
<evidence type="ECO:0000256" key="1">
    <source>
        <dbReference type="ARBA" id="ARBA00004141"/>
    </source>
</evidence>
<protein>
    <submittedName>
        <fullName evidence="9">Uncharacterized protein</fullName>
    </submittedName>
</protein>
<dbReference type="AlphaFoldDB" id="A0ABD3VVR0"/>
<dbReference type="Pfam" id="PF00230">
    <property type="entry name" value="MIP"/>
    <property type="match status" value="1"/>
</dbReference>
<feature type="transmembrane region" description="Helical" evidence="8">
    <location>
        <begin position="75"/>
        <end position="98"/>
    </location>
</feature>
<dbReference type="PANTHER" id="PTHR43829:SF9">
    <property type="entry name" value="AQUAPORIN-9"/>
    <property type="match status" value="1"/>
</dbReference>
<keyword evidence="4 7" id="KW-0812">Transmembrane</keyword>
<keyword evidence="6 8" id="KW-0472">Membrane</keyword>
<evidence type="ECO:0000256" key="6">
    <source>
        <dbReference type="ARBA" id="ARBA00023136"/>
    </source>
</evidence>
<dbReference type="Gene3D" id="1.20.1080.10">
    <property type="entry name" value="Glycerol uptake facilitator protein"/>
    <property type="match status" value="2"/>
</dbReference>
<dbReference type="InterPro" id="IPR000425">
    <property type="entry name" value="MIP"/>
</dbReference>
<proteinExistence type="inferred from homology"/>
<dbReference type="PRINTS" id="PR00783">
    <property type="entry name" value="MINTRINSICP"/>
</dbReference>
<organism evidence="9 10">
    <name type="scientific">Sinanodonta woodiana</name>
    <name type="common">Chinese pond mussel</name>
    <name type="synonym">Anodonta woodiana</name>
    <dbReference type="NCBI Taxonomy" id="1069815"/>
    <lineage>
        <taxon>Eukaryota</taxon>
        <taxon>Metazoa</taxon>
        <taxon>Spiralia</taxon>
        <taxon>Lophotrochozoa</taxon>
        <taxon>Mollusca</taxon>
        <taxon>Bivalvia</taxon>
        <taxon>Autobranchia</taxon>
        <taxon>Heteroconchia</taxon>
        <taxon>Palaeoheterodonta</taxon>
        <taxon>Unionida</taxon>
        <taxon>Unionoidea</taxon>
        <taxon>Unionidae</taxon>
        <taxon>Unioninae</taxon>
        <taxon>Sinanodonta</taxon>
    </lineage>
</organism>
<dbReference type="PROSITE" id="PS00221">
    <property type="entry name" value="MIP"/>
    <property type="match status" value="1"/>
</dbReference>
<feature type="transmembrane region" description="Helical" evidence="8">
    <location>
        <begin position="153"/>
        <end position="172"/>
    </location>
</feature>
<evidence type="ECO:0000313" key="9">
    <source>
        <dbReference type="EMBL" id="KAL3865677.1"/>
    </source>
</evidence>
<feature type="non-terminal residue" evidence="9">
    <location>
        <position position="1"/>
    </location>
</feature>
<keyword evidence="5 8" id="KW-1133">Transmembrane helix</keyword>
<accession>A0ABD3VVR0</accession>
<evidence type="ECO:0000256" key="5">
    <source>
        <dbReference type="ARBA" id="ARBA00022989"/>
    </source>
</evidence>
<dbReference type="SUPFAM" id="SSF81338">
    <property type="entry name" value="Aquaporin-like"/>
    <property type="match status" value="1"/>
</dbReference>
<evidence type="ECO:0000256" key="8">
    <source>
        <dbReference type="SAM" id="Phobius"/>
    </source>
</evidence>
<dbReference type="GO" id="GO:0015254">
    <property type="term" value="F:glycerol channel activity"/>
    <property type="evidence" value="ECO:0007669"/>
    <property type="project" value="UniProtKB-ARBA"/>
</dbReference>
<dbReference type="InterPro" id="IPR022357">
    <property type="entry name" value="MIP_CS"/>
</dbReference>
<evidence type="ECO:0000313" key="10">
    <source>
        <dbReference type="Proteomes" id="UP001634394"/>
    </source>
</evidence>
<dbReference type="EMBL" id="JBJQND010000009">
    <property type="protein sequence ID" value="KAL3865677.1"/>
    <property type="molecule type" value="Genomic_DNA"/>
</dbReference>
<keyword evidence="3 7" id="KW-0813">Transport</keyword>
<name>A0ABD3VVR0_SINWO</name>
<gene>
    <name evidence="9" type="ORF">ACJMK2_043041</name>
</gene>
<comment type="caution">
    <text evidence="9">The sequence shown here is derived from an EMBL/GenBank/DDBJ whole genome shotgun (WGS) entry which is preliminary data.</text>
</comment>
<dbReference type="GO" id="GO:0016020">
    <property type="term" value="C:membrane"/>
    <property type="evidence" value="ECO:0007669"/>
    <property type="project" value="UniProtKB-SubCell"/>
</dbReference>
<dbReference type="Proteomes" id="UP001634394">
    <property type="component" value="Unassembled WGS sequence"/>
</dbReference>
<evidence type="ECO:0000256" key="2">
    <source>
        <dbReference type="ARBA" id="ARBA00006175"/>
    </source>
</evidence>
<keyword evidence="10" id="KW-1185">Reference proteome</keyword>
<comment type="subcellular location">
    <subcellularLocation>
        <location evidence="1">Membrane</location>
        <topology evidence="1">Multi-pass membrane protein</topology>
    </subcellularLocation>
</comment>
<dbReference type="InterPro" id="IPR050363">
    <property type="entry name" value="MIP/Aquaporin"/>
</dbReference>
<evidence type="ECO:0000256" key="7">
    <source>
        <dbReference type="RuleBase" id="RU000477"/>
    </source>
</evidence>
<comment type="similarity">
    <text evidence="2 7">Belongs to the MIP/aquaporin (TC 1.A.8) family.</text>
</comment>
<dbReference type="InterPro" id="IPR023271">
    <property type="entry name" value="Aquaporin-like"/>
</dbReference>
<dbReference type="PANTHER" id="PTHR43829">
    <property type="entry name" value="AQUAPORIN OR AQUAGLYCEROPORIN RELATED"/>
    <property type="match status" value="1"/>
</dbReference>
<evidence type="ECO:0000256" key="4">
    <source>
        <dbReference type="ARBA" id="ARBA00022692"/>
    </source>
</evidence>
<reference evidence="9 10" key="1">
    <citation type="submission" date="2024-11" db="EMBL/GenBank/DDBJ databases">
        <title>Chromosome-level genome assembly of the freshwater bivalve Anodonta woodiana.</title>
        <authorList>
            <person name="Chen X."/>
        </authorList>
    </citation>
    <scope>NUCLEOTIDE SEQUENCE [LARGE SCALE GENOMIC DNA]</scope>
    <source>
        <strain evidence="9">MN2024</strain>
        <tissue evidence="9">Gills</tissue>
    </source>
</reference>
<evidence type="ECO:0000256" key="3">
    <source>
        <dbReference type="ARBA" id="ARBA00022448"/>
    </source>
</evidence>